<sequence>MDLSFTPEQEAYRARAREWLLENIPKGWGTPEFEMPRTEEEMGKFKREWDRKLYEGGYAGISWPKEYGGQGLTHVEEIIFDEEAGKLNAPSGVNVLGKLLLGPTLLQFGSEEQKKRFLPPLLRGDEVWCQGFSEPNAGSDLAALQTRAELDGDEWVINGQKVWTSYAHHSDWCFVLARTDQEAPKHKGISFFLVPMDSPGVSVRPLVQLNENRDFNEVFFDNVRIPKENVVGGVNNGWKVAMGTLGFERGTLALGRQVRFQNEFNELVKLASEKRLADGTLAIDNPYYRQKMVEVFNEIKILRFHGLKTISQLLNEGKLGPESSLQKLFWTTMHVELGEVAMEVLGEEAPYWGVESVGRGKMQDIYYTSRGATIYAGSTQIQKNIIAEMILGMPK</sequence>
<evidence type="ECO:0000256" key="2">
    <source>
        <dbReference type="ARBA" id="ARBA00009347"/>
    </source>
</evidence>
<feature type="domain" description="Acyl-CoA dehydrogenase/oxidase N-terminal" evidence="9">
    <location>
        <begin position="6"/>
        <end position="125"/>
    </location>
</feature>
<evidence type="ECO:0000259" key="8">
    <source>
        <dbReference type="Pfam" id="PF02770"/>
    </source>
</evidence>
<dbReference type="InterPro" id="IPR009075">
    <property type="entry name" value="AcylCo_DH/oxidase_C"/>
</dbReference>
<dbReference type="SUPFAM" id="SSF56645">
    <property type="entry name" value="Acyl-CoA dehydrogenase NM domain-like"/>
    <property type="match status" value="1"/>
</dbReference>
<evidence type="ECO:0000313" key="11">
    <source>
        <dbReference type="Proteomes" id="UP000245998"/>
    </source>
</evidence>
<keyword evidence="11" id="KW-1185">Reference proteome</keyword>
<dbReference type="Pfam" id="PF00441">
    <property type="entry name" value="Acyl-CoA_dh_1"/>
    <property type="match status" value="1"/>
</dbReference>
<dbReference type="CDD" id="cd01152">
    <property type="entry name" value="ACAD_fadE6_17_26"/>
    <property type="match status" value="1"/>
</dbReference>
<organism evidence="10 11">
    <name type="scientific">Pueribacillus theae</name>
    <dbReference type="NCBI Taxonomy" id="2171751"/>
    <lineage>
        <taxon>Bacteria</taxon>
        <taxon>Bacillati</taxon>
        <taxon>Bacillota</taxon>
        <taxon>Bacilli</taxon>
        <taxon>Bacillales</taxon>
        <taxon>Bacillaceae</taxon>
        <taxon>Pueribacillus</taxon>
    </lineage>
</organism>
<evidence type="ECO:0000256" key="4">
    <source>
        <dbReference type="ARBA" id="ARBA00022827"/>
    </source>
</evidence>
<dbReference type="Gene3D" id="1.20.140.10">
    <property type="entry name" value="Butyryl-CoA Dehydrogenase, subunit A, domain 3"/>
    <property type="match status" value="1"/>
</dbReference>
<dbReference type="InterPro" id="IPR009100">
    <property type="entry name" value="AcylCoA_DH/oxidase_NM_dom_sf"/>
</dbReference>
<dbReference type="AlphaFoldDB" id="A0A2U1K0B2"/>
<dbReference type="FunFam" id="2.40.110.10:FF:000011">
    <property type="entry name" value="Acyl-CoA dehydrogenase FadE34"/>
    <property type="match status" value="1"/>
</dbReference>
<dbReference type="Pfam" id="PF02771">
    <property type="entry name" value="Acyl-CoA_dh_N"/>
    <property type="match status" value="1"/>
</dbReference>
<dbReference type="InterPro" id="IPR037069">
    <property type="entry name" value="AcylCoA_DH/ox_N_sf"/>
</dbReference>
<evidence type="ECO:0000256" key="5">
    <source>
        <dbReference type="ARBA" id="ARBA00023002"/>
    </source>
</evidence>
<dbReference type="Gene3D" id="1.10.540.10">
    <property type="entry name" value="Acyl-CoA dehydrogenase/oxidase, N-terminal domain"/>
    <property type="match status" value="1"/>
</dbReference>
<dbReference type="Gene3D" id="2.40.110.10">
    <property type="entry name" value="Butyryl-CoA Dehydrogenase, subunit A, domain 2"/>
    <property type="match status" value="1"/>
</dbReference>
<evidence type="ECO:0000256" key="3">
    <source>
        <dbReference type="ARBA" id="ARBA00022630"/>
    </source>
</evidence>
<dbReference type="EMBL" id="QCZG01000021">
    <property type="protein sequence ID" value="PWA10685.1"/>
    <property type="molecule type" value="Genomic_DNA"/>
</dbReference>
<dbReference type="PANTHER" id="PTHR43292:SF3">
    <property type="entry name" value="ACYL-COA DEHYDROGENASE FADE29"/>
    <property type="match status" value="1"/>
</dbReference>
<dbReference type="InterPro" id="IPR013786">
    <property type="entry name" value="AcylCoA_DH/ox_N"/>
</dbReference>
<evidence type="ECO:0000259" key="7">
    <source>
        <dbReference type="Pfam" id="PF00441"/>
    </source>
</evidence>
<keyword evidence="5 6" id="KW-0560">Oxidoreductase</keyword>
<dbReference type="SUPFAM" id="SSF47203">
    <property type="entry name" value="Acyl-CoA dehydrogenase C-terminal domain-like"/>
    <property type="match status" value="1"/>
</dbReference>
<dbReference type="GO" id="GO:0050660">
    <property type="term" value="F:flavin adenine dinucleotide binding"/>
    <property type="evidence" value="ECO:0007669"/>
    <property type="project" value="InterPro"/>
</dbReference>
<dbReference type="OrthoDB" id="2431337at2"/>
<comment type="caution">
    <text evidence="10">The sequence shown here is derived from an EMBL/GenBank/DDBJ whole genome shotgun (WGS) entry which is preliminary data.</text>
</comment>
<evidence type="ECO:0000259" key="9">
    <source>
        <dbReference type="Pfam" id="PF02771"/>
    </source>
</evidence>
<dbReference type="GO" id="GO:0005886">
    <property type="term" value="C:plasma membrane"/>
    <property type="evidence" value="ECO:0007669"/>
    <property type="project" value="TreeGrafter"/>
</dbReference>
<evidence type="ECO:0000313" key="10">
    <source>
        <dbReference type="EMBL" id="PWA10685.1"/>
    </source>
</evidence>
<evidence type="ECO:0000256" key="6">
    <source>
        <dbReference type="RuleBase" id="RU362125"/>
    </source>
</evidence>
<keyword evidence="4 6" id="KW-0274">FAD</keyword>
<name>A0A2U1K0B2_9BACI</name>
<comment type="similarity">
    <text evidence="2 6">Belongs to the acyl-CoA dehydrogenase family.</text>
</comment>
<keyword evidence="3 6" id="KW-0285">Flavoprotein</keyword>
<dbReference type="InterPro" id="IPR046373">
    <property type="entry name" value="Acyl-CoA_Oxase/DH_mid-dom_sf"/>
</dbReference>
<feature type="domain" description="Acyl-CoA oxidase/dehydrogenase middle" evidence="8">
    <location>
        <begin position="129"/>
        <end position="223"/>
    </location>
</feature>
<evidence type="ECO:0008006" key="12">
    <source>
        <dbReference type="Google" id="ProtNLM"/>
    </source>
</evidence>
<comment type="cofactor">
    <cofactor evidence="1 6">
        <name>FAD</name>
        <dbReference type="ChEBI" id="CHEBI:57692"/>
    </cofactor>
</comment>
<proteinExistence type="inferred from homology"/>
<dbReference type="InterPro" id="IPR036250">
    <property type="entry name" value="AcylCo_DH-like_C"/>
</dbReference>
<protein>
    <recommendedName>
        <fullName evidence="12">Acyl-CoA dehydrogenase</fullName>
    </recommendedName>
</protein>
<dbReference type="RefSeq" id="WP_116554949.1">
    <property type="nucleotide sequence ID" value="NZ_QCZG01000021.1"/>
</dbReference>
<dbReference type="InterPro" id="IPR006091">
    <property type="entry name" value="Acyl-CoA_Oxase/DH_mid-dom"/>
</dbReference>
<reference evidence="10 11" key="1">
    <citation type="submission" date="2018-04" db="EMBL/GenBank/DDBJ databases">
        <title>Camelliibacillus theae gen. nov., sp. nov., isolated from Pu'er tea.</title>
        <authorList>
            <person name="Niu L."/>
        </authorList>
    </citation>
    <scope>NUCLEOTIDE SEQUENCE [LARGE SCALE GENOMIC DNA]</scope>
    <source>
        <strain evidence="10 11">T8</strain>
    </source>
</reference>
<dbReference type="Proteomes" id="UP000245998">
    <property type="component" value="Unassembled WGS sequence"/>
</dbReference>
<feature type="domain" description="Acyl-CoA dehydrogenase/oxidase C-terminal" evidence="7">
    <location>
        <begin position="235"/>
        <end position="390"/>
    </location>
</feature>
<dbReference type="InterPro" id="IPR052161">
    <property type="entry name" value="Mycobact_Acyl-CoA_DH"/>
</dbReference>
<dbReference type="GO" id="GO:0016627">
    <property type="term" value="F:oxidoreductase activity, acting on the CH-CH group of donors"/>
    <property type="evidence" value="ECO:0007669"/>
    <property type="project" value="InterPro"/>
</dbReference>
<accession>A0A2U1K0B2</accession>
<evidence type="ECO:0000256" key="1">
    <source>
        <dbReference type="ARBA" id="ARBA00001974"/>
    </source>
</evidence>
<dbReference type="PANTHER" id="PTHR43292">
    <property type="entry name" value="ACYL-COA DEHYDROGENASE"/>
    <property type="match status" value="1"/>
</dbReference>
<gene>
    <name evidence="10" type="ORF">DCC39_11000</name>
</gene>
<dbReference type="Pfam" id="PF02770">
    <property type="entry name" value="Acyl-CoA_dh_M"/>
    <property type="match status" value="1"/>
</dbReference>